<sequence length="173" mass="19701">MLKHLPKWTSNPLAFPLPTPFLSCSPSAHAAVACSRPSIGRRLQFKLELAFRTPSCARRRVIYDDDEEEKEDEEYGYNEEIAMLEMYTQSMKDEILLVQTLVDGEQVEVLIFKGFSSCLSYKTSSDPSRSVVPGKAVIKSIDRVKGPYDPSNIHYIEKGLTFDAFKTRFPRQN</sequence>
<dbReference type="Pfam" id="PF24869">
    <property type="entry name" value="DUF7734"/>
    <property type="match status" value="1"/>
</dbReference>
<dbReference type="InterPro" id="IPR056636">
    <property type="entry name" value="DUF7734"/>
</dbReference>
<reference evidence="2" key="2">
    <citation type="journal article" date="2024" name="Plant">
        <title>Genomic evolution and insights into agronomic trait innovations of Sesamum species.</title>
        <authorList>
            <person name="Miao H."/>
            <person name="Wang L."/>
            <person name="Qu L."/>
            <person name="Liu H."/>
            <person name="Sun Y."/>
            <person name="Le M."/>
            <person name="Wang Q."/>
            <person name="Wei S."/>
            <person name="Zheng Y."/>
            <person name="Lin W."/>
            <person name="Duan Y."/>
            <person name="Cao H."/>
            <person name="Xiong S."/>
            <person name="Wang X."/>
            <person name="Wei L."/>
            <person name="Li C."/>
            <person name="Ma Q."/>
            <person name="Ju M."/>
            <person name="Zhao R."/>
            <person name="Li G."/>
            <person name="Mu C."/>
            <person name="Tian Q."/>
            <person name="Mei H."/>
            <person name="Zhang T."/>
            <person name="Gao T."/>
            <person name="Zhang H."/>
        </authorList>
    </citation>
    <scope>NUCLEOTIDE SEQUENCE</scope>
    <source>
        <strain evidence="2">KEN1</strain>
    </source>
</reference>
<evidence type="ECO:0000313" key="2">
    <source>
        <dbReference type="EMBL" id="KAL0446719.1"/>
    </source>
</evidence>
<dbReference type="EMBL" id="JACGWN010000006">
    <property type="protein sequence ID" value="KAL0446719.1"/>
    <property type="molecule type" value="Genomic_DNA"/>
</dbReference>
<comment type="caution">
    <text evidence="2">The sequence shown here is derived from an EMBL/GenBank/DDBJ whole genome shotgun (WGS) entry which is preliminary data.</text>
</comment>
<reference evidence="2" key="1">
    <citation type="submission" date="2020-06" db="EMBL/GenBank/DDBJ databases">
        <authorList>
            <person name="Li T."/>
            <person name="Hu X."/>
            <person name="Zhang T."/>
            <person name="Song X."/>
            <person name="Zhang H."/>
            <person name="Dai N."/>
            <person name="Sheng W."/>
            <person name="Hou X."/>
            <person name="Wei L."/>
        </authorList>
    </citation>
    <scope>NUCLEOTIDE SEQUENCE</scope>
    <source>
        <strain evidence="2">KEN1</strain>
        <tissue evidence="2">Leaf</tissue>
    </source>
</reference>
<evidence type="ECO:0000259" key="1">
    <source>
        <dbReference type="Pfam" id="PF24869"/>
    </source>
</evidence>
<accession>A0AAW2WXU4</accession>
<dbReference type="GO" id="GO:0009507">
    <property type="term" value="C:chloroplast"/>
    <property type="evidence" value="ECO:0007669"/>
    <property type="project" value="TreeGrafter"/>
</dbReference>
<dbReference type="PANTHER" id="PTHR36729:SF2">
    <property type="entry name" value="EXPRESSED PROTEIN"/>
    <property type="match status" value="1"/>
</dbReference>
<dbReference type="PANTHER" id="PTHR36729">
    <property type="entry name" value="EXPRESSED PROTEIN"/>
    <property type="match status" value="1"/>
</dbReference>
<gene>
    <name evidence="2" type="ORF">Slati_1799800</name>
</gene>
<dbReference type="PROSITE" id="PS51257">
    <property type="entry name" value="PROKAR_LIPOPROTEIN"/>
    <property type="match status" value="1"/>
</dbReference>
<protein>
    <recommendedName>
        <fullName evidence="1">DUF7734 domain-containing protein</fullName>
    </recommendedName>
</protein>
<name>A0AAW2WXU4_9LAMI</name>
<proteinExistence type="predicted"/>
<dbReference type="AlphaFoldDB" id="A0AAW2WXU4"/>
<feature type="domain" description="DUF7734" evidence="1">
    <location>
        <begin position="82"/>
        <end position="168"/>
    </location>
</feature>
<organism evidence="2">
    <name type="scientific">Sesamum latifolium</name>
    <dbReference type="NCBI Taxonomy" id="2727402"/>
    <lineage>
        <taxon>Eukaryota</taxon>
        <taxon>Viridiplantae</taxon>
        <taxon>Streptophyta</taxon>
        <taxon>Embryophyta</taxon>
        <taxon>Tracheophyta</taxon>
        <taxon>Spermatophyta</taxon>
        <taxon>Magnoliopsida</taxon>
        <taxon>eudicotyledons</taxon>
        <taxon>Gunneridae</taxon>
        <taxon>Pentapetalae</taxon>
        <taxon>asterids</taxon>
        <taxon>lamiids</taxon>
        <taxon>Lamiales</taxon>
        <taxon>Pedaliaceae</taxon>
        <taxon>Sesamum</taxon>
    </lineage>
</organism>